<sequence length="98" mass="10739">MSSEAPAPARAIRHDEATHRFEWTEDGQLCVLDYVLDGAVASFTHTGVPAAVGGRGIAADLVRTGLDTARTRGWRVRPLCSYVAAYVKRHPEYQDLVD</sequence>
<protein>
    <submittedName>
        <fullName evidence="2">GNAT family N-acetyltransferase</fullName>
    </submittedName>
</protein>
<dbReference type="Pfam" id="PF14542">
    <property type="entry name" value="Acetyltransf_CG"/>
    <property type="match status" value="1"/>
</dbReference>
<dbReference type="SUPFAM" id="SSF55729">
    <property type="entry name" value="Acyl-CoA N-acyltransferases (Nat)"/>
    <property type="match status" value="1"/>
</dbReference>
<feature type="domain" description="N-acetyltransferase" evidence="1">
    <location>
        <begin position="13"/>
        <end position="98"/>
    </location>
</feature>
<dbReference type="PANTHER" id="PTHR31435:SF9">
    <property type="entry name" value="PROTEIN NATD1"/>
    <property type="match status" value="1"/>
</dbReference>
<evidence type="ECO:0000313" key="2">
    <source>
        <dbReference type="EMBL" id="MCZ4329795.1"/>
    </source>
</evidence>
<keyword evidence="3" id="KW-1185">Reference proteome</keyword>
<reference evidence="2" key="1">
    <citation type="submission" date="2022-12" db="EMBL/GenBank/DDBJ databases">
        <title>Bacterial isolates from different developmental stages of Nematostella vectensis.</title>
        <authorList>
            <person name="Fraune S."/>
        </authorList>
    </citation>
    <scope>NUCLEOTIDE SEQUENCE</scope>
    <source>
        <strain evidence="2">G21619-S1</strain>
    </source>
</reference>
<name>A0ABT4M425_9BURK</name>
<dbReference type="InterPro" id="IPR031165">
    <property type="entry name" value="GNAT_YJDJ"/>
</dbReference>
<dbReference type="Proteomes" id="UP001068379">
    <property type="component" value="Unassembled WGS sequence"/>
</dbReference>
<dbReference type="PROSITE" id="PS51729">
    <property type="entry name" value="GNAT_YJDJ"/>
    <property type="match status" value="1"/>
</dbReference>
<dbReference type="EMBL" id="JAPWHE010000004">
    <property type="protein sequence ID" value="MCZ4329795.1"/>
    <property type="molecule type" value="Genomic_DNA"/>
</dbReference>
<dbReference type="InterPro" id="IPR045057">
    <property type="entry name" value="Gcn5-rel_NAT"/>
</dbReference>
<gene>
    <name evidence="2" type="ORF">O4H32_07520</name>
</gene>
<dbReference type="Gene3D" id="3.40.630.30">
    <property type="match status" value="1"/>
</dbReference>
<dbReference type="PANTHER" id="PTHR31435">
    <property type="entry name" value="PROTEIN NATD1"/>
    <property type="match status" value="1"/>
</dbReference>
<dbReference type="RefSeq" id="WP_269357968.1">
    <property type="nucleotide sequence ID" value="NZ_JAPWHE010000004.1"/>
</dbReference>
<comment type="caution">
    <text evidence="2">The sequence shown here is derived from an EMBL/GenBank/DDBJ whole genome shotgun (WGS) entry which is preliminary data.</text>
</comment>
<accession>A0ABT4M425</accession>
<organism evidence="2 3">
    <name type="scientific">Castellaniella denitrificans</name>
    <dbReference type="NCBI Taxonomy" id="56119"/>
    <lineage>
        <taxon>Bacteria</taxon>
        <taxon>Pseudomonadati</taxon>
        <taxon>Pseudomonadota</taxon>
        <taxon>Betaproteobacteria</taxon>
        <taxon>Burkholderiales</taxon>
        <taxon>Alcaligenaceae</taxon>
        <taxon>Castellaniella</taxon>
    </lineage>
</organism>
<evidence type="ECO:0000313" key="3">
    <source>
        <dbReference type="Proteomes" id="UP001068379"/>
    </source>
</evidence>
<dbReference type="InterPro" id="IPR016181">
    <property type="entry name" value="Acyl_CoA_acyltransferase"/>
</dbReference>
<proteinExistence type="predicted"/>
<evidence type="ECO:0000259" key="1">
    <source>
        <dbReference type="PROSITE" id="PS51729"/>
    </source>
</evidence>